<keyword evidence="4" id="KW-1185">Reference proteome</keyword>
<evidence type="ECO:0000313" key="5">
    <source>
        <dbReference type="RefSeq" id="XP_006817303.1"/>
    </source>
</evidence>
<dbReference type="PANTHER" id="PTHR37984">
    <property type="entry name" value="PROTEIN CBG26694"/>
    <property type="match status" value="1"/>
</dbReference>
<dbReference type="CDD" id="cd01647">
    <property type="entry name" value="RT_LTR"/>
    <property type="match status" value="1"/>
</dbReference>
<dbReference type="InterPro" id="IPR050951">
    <property type="entry name" value="Retrovirus_Pol_polyprotein"/>
</dbReference>
<proteinExistence type="predicted"/>
<dbReference type="CDD" id="cd05481">
    <property type="entry name" value="retropepsin_like_LTR_1"/>
    <property type="match status" value="1"/>
</dbReference>
<evidence type="ECO:0000256" key="2">
    <source>
        <dbReference type="SAM" id="MobiDB-lite"/>
    </source>
</evidence>
<dbReference type="SUPFAM" id="SSF56672">
    <property type="entry name" value="DNA/RNA polymerases"/>
    <property type="match status" value="1"/>
</dbReference>
<reference evidence="5" key="1">
    <citation type="submission" date="2025-08" db="UniProtKB">
        <authorList>
            <consortium name="RefSeq"/>
        </authorList>
    </citation>
    <scope>IDENTIFICATION</scope>
    <source>
        <tissue evidence="5">Testes</tissue>
    </source>
</reference>
<dbReference type="PANTHER" id="PTHR37984:SF8">
    <property type="entry name" value="CCHC-TYPE DOMAIN-CONTAINING PROTEIN"/>
    <property type="match status" value="1"/>
</dbReference>
<feature type="region of interest" description="Disordered" evidence="2">
    <location>
        <begin position="135"/>
        <end position="165"/>
    </location>
</feature>
<dbReference type="GeneID" id="102802782"/>
<gene>
    <name evidence="5" type="primary">LOC102802782</name>
</gene>
<dbReference type="RefSeq" id="XP_006817303.1">
    <property type="nucleotide sequence ID" value="XM_006817240.1"/>
</dbReference>
<protein>
    <submittedName>
        <fullName evidence="5">Uncharacterized protein K02A2.6-like</fullName>
    </submittedName>
</protein>
<evidence type="ECO:0000313" key="4">
    <source>
        <dbReference type="Proteomes" id="UP000694865"/>
    </source>
</evidence>
<dbReference type="Gene3D" id="3.30.70.270">
    <property type="match status" value="1"/>
</dbReference>
<dbReference type="InterPro" id="IPR000477">
    <property type="entry name" value="RT_dom"/>
</dbReference>
<dbReference type="Proteomes" id="UP000694865">
    <property type="component" value="Unplaced"/>
</dbReference>
<evidence type="ECO:0000259" key="3">
    <source>
        <dbReference type="Pfam" id="PF00078"/>
    </source>
</evidence>
<feature type="domain" description="Reverse transcriptase" evidence="3">
    <location>
        <begin position="449"/>
        <end position="546"/>
    </location>
</feature>
<name>A0ABM0MBB2_SACKO</name>
<dbReference type="InterPro" id="IPR043502">
    <property type="entry name" value="DNA/RNA_pol_sf"/>
</dbReference>
<dbReference type="InterPro" id="IPR043128">
    <property type="entry name" value="Rev_trsase/Diguanyl_cyclase"/>
</dbReference>
<dbReference type="Pfam" id="PF00078">
    <property type="entry name" value="RVT_1"/>
    <property type="match status" value="1"/>
</dbReference>
<keyword evidence="1" id="KW-0175">Coiled coil</keyword>
<feature type="compositionally biased region" description="Basic and acidic residues" evidence="2">
    <location>
        <begin position="145"/>
        <end position="159"/>
    </location>
</feature>
<organism evidence="4 5">
    <name type="scientific">Saccoglossus kowalevskii</name>
    <name type="common">Acorn worm</name>
    <dbReference type="NCBI Taxonomy" id="10224"/>
    <lineage>
        <taxon>Eukaryota</taxon>
        <taxon>Metazoa</taxon>
        <taxon>Hemichordata</taxon>
        <taxon>Enteropneusta</taxon>
        <taxon>Harrimaniidae</taxon>
        <taxon>Saccoglossus</taxon>
    </lineage>
</organism>
<evidence type="ECO:0000256" key="1">
    <source>
        <dbReference type="SAM" id="Coils"/>
    </source>
</evidence>
<dbReference type="Gene3D" id="3.10.10.10">
    <property type="entry name" value="HIV Type 1 Reverse Transcriptase, subunit A, domain 1"/>
    <property type="match status" value="1"/>
</dbReference>
<accession>A0ABM0MBB2</accession>
<feature type="non-terminal residue" evidence="5">
    <location>
        <position position="547"/>
    </location>
</feature>
<sequence>MLMGTECKKILKRLQLTDDEMKEPQTILDKLEAHFVPKRNVLYERYVFHNAEQQPNETIDQLVIRLRQLAEPCKFGTFEDEMVRDRLVLGCKDSIARARLFREQASDLHKVIESLRISEVSRQQLSQMGNDVTVNPVNYVKKGGKHTESNRHKYTEQRKERPKYKQTKDKSSQCRYCGSNHERDKNKCPAYGKTCRNCGKQNHFQSVCKQKRQVQQNLHQLQDEVSDSDDSIFKIDTIGAVQYGHRKKFYIPITFRDTTGETRINCQLDTGATCNVMTYNDLCDIKQHGKPALEKTTARLKLYDDSIVNAIGECNLICKVKDKEYTLNFKVIAGKQKPLLSGDTCTNMGLITLNVVNSISQEATPTCTSKDNVIKQYNDVFEGLGCLPGEYKIEIDSTIKPVQHVPRRVPIPLKAKLKAKINEMERKGIIKKVTKSTDWISSIVVVLKPNKLRVCLDPRDLNRAIKRPKYQMPTLDEILPKLSDAKVFSILDAKDGFHQVKLDEQSSYLTTFWTPFGRYRYVRMPFGISSASEEFQRRLHDALDDIP</sequence>
<feature type="coiled-coil region" evidence="1">
    <location>
        <begin position="204"/>
        <end position="231"/>
    </location>
</feature>